<keyword evidence="2" id="KW-0472">Membrane</keyword>
<evidence type="ECO:0000256" key="2">
    <source>
        <dbReference type="ARBA" id="ARBA00023136"/>
    </source>
</evidence>
<dbReference type="InterPro" id="IPR012338">
    <property type="entry name" value="Beta-lactam/transpept-like"/>
</dbReference>
<dbReference type="InterPro" id="IPR001466">
    <property type="entry name" value="Beta-lactam-related"/>
</dbReference>
<dbReference type="InterPro" id="IPR050491">
    <property type="entry name" value="AmpC-like"/>
</dbReference>
<dbReference type="PANTHER" id="PTHR46825:SF11">
    <property type="entry name" value="PENICILLIN-BINDING PROTEIN 4"/>
    <property type="match status" value="1"/>
</dbReference>
<dbReference type="GO" id="GO:0016020">
    <property type="term" value="C:membrane"/>
    <property type="evidence" value="ECO:0007669"/>
    <property type="project" value="UniProtKB-SubCell"/>
</dbReference>
<dbReference type="Proteomes" id="UP000190813">
    <property type="component" value="Unassembled WGS sequence"/>
</dbReference>
<dbReference type="RefSeq" id="WP_078770490.1">
    <property type="nucleotide sequence ID" value="NZ_CBCSBR010000012.1"/>
</dbReference>
<dbReference type="SUPFAM" id="SSF56601">
    <property type="entry name" value="beta-lactamase/transpeptidase-like"/>
    <property type="match status" value="1"/>
</dbReference>
<comment type="caution">
    <text evidence="4">The sequence shown here is derived from an EMBL/GenBank/DDBJ whole genome shotgun (WGS) entry which is preliminary data.</text>
</comment>
<protein>
    <submittedName>
        <fullName evidence="4">Serine hydrolase</fullName>
    </submittedName>
</protein>
<organism evidence="4 5">
    <name type="scientific">Elizabethkingia occulta</name>
    <dbReference type="NCBI Taxonomy" id="1867263"/>
    <lineage>
        <taxon>Bacteria</taxon>
        <taxon>Pseudomonadati</taxon>
        <taxon>Bacteroidota</taxon>
        <taxon>Flavobacteriia</taxon>
        <taxon>Flavobacteriales</taxon>
        <taxon>Weeksellaceae</taxon>
        <taxon>Elizabethkingia</taxon>
    </lineage>
</organism>
<dbReference type="Gene3D" id="3.40.710.10">
    <property type="entry name" value="DD-peptidase/beta-lactamase superfamily"/>
    <property type="match status" value="1"/>
</dbReference>
<dbReference type="GO" id="GO:0016787">
    <property type="term" value="F:hydrolase activity"/>
    <property type="evidence" value="ECO:0007669"/>
    <property type="project" value="UniProtKB-KW"/>
</dbReference>
<evidence type="ECO:0000259" key="3">
    <source>
        <dbReference type="Pfam" id="PF00144"/>
    </source>
</evidence>
<reference evidence="4 5" key="1">
    <citation type="submission" date="2016-06" db="EMBL/GenBank/DDBJ databases">
        <title>Revisiting the taxonomy of the Elizabethkingia Genus based on Whole-Genome Sequencing, Optical Mapping, and MALDI-TOF.</title>
        <authorList>
            <person name="Nicholson A.C."/>
        </authorList>
    </citation>
    <scope>NUCLEOTIDE SEQUENCE [LARGE SCALE GENOMIC DNA]</scope>
    <source>
        <strain evidence="4 5">G4070</strain>
    </source>
</reference>
<evidence type="ECO:0000313" key="5">
    <source>
        <dbReference type="Proteomes" id="UP000190813"/>
    </source>
</evidence>
<accession>A0A1T3MZ19</accession>
<keyword evidence="5" id="KW-1185">Reference proteome</keyword>
<dbReference type="EMBL" id="MAHX01000002">
    <property type="protein sequence ID" value="OPC69794.1"/>
    <property type="molecule type" value="Genomic_DNA"/>
</dbReference>
<evidence type="ECO:0000256" key="1">
    <source>
        <dbReference type="ARBA" id="ARBA00004370"/>
    </source>
</evidence>
<name>A0A1T3MZ19_9FLAO</name>
<evidence type="ECO:0000313" key="4">
    <source>
        <dbReference type="EMBL" id="OPC69794.1"/>
    </source>
</evidence>
<feature type="domain" description="Beta-lactamase-related" evidence="3">
    <location>
        <begin position="24"/>
        <end position="340"/>
    </location>
</feature>
<sequence length="360" mass="41266">MKKRLSFSFLLLILNLSAQQRLEKTADSIIKANHIPEMAYAVVTPDKILIQKVIGHHRIEQINEKPNANINDFFHLGSNTKAITGFIAGYLTEQNKINWDTKFFDLFPELKDKSNPQYQNITLSQLLEHKAKIQAYTSGAEYQKLPEFNGNKVEKRQAFAKYVLTLPPVENDKPYNYSNAGYSVAALMLEKASGKTWEQLVQDVLKDKLKLQYNLGWPNRTNINQPWGHWIDTKLVSIPPETKYDLSLAEPAGDISMNIINYSKFIQLNLQGLAGKDNFLKAKTYQYLFNSSDHYSIGWGNFIQNKTKYSEHLGTDGTFFAYTHINRSEPKAYIILINNGSAQAQDGLFKFLKLLRKQYP</sequence>
<comment type="subcellular location">
    <subcellularLocation>
        <location evidence="1">Membrane</location>
    </subcellularLocation>
</comment>
<dbReference type="PANTHER" id="PTHR46825">
    <property type="entry name" value="D-ALANYL-D-ALANINE-CARBOXYPEPTIDASE/ENDOPEPTIDASE AMPH"/>
    <property type="match status" value="1"/>
</dbReference>
<keyword evidence="4" id="KW-0378">Hydrolase</keyword>
<dbReference type="Pfam" id="PF00144">
    <property type="entry name" value="Beta-lactamase"/>
    <property type="match status" value="1"/>
</dbReference>
<dbReference type="AlphaFoldDB" id="A0A1T3MZ19"/>
<proteinExistence type="predicted"/>
<gene>
    <name evidence="4" type="ORF">BAZ10_18175</name>
</gene>